<evidence type="ECO:0000313" key="4">
    <source>
        <dbReference type="WBParaSite" id="Csp11.Scaffold630.g17046.t1"/>
    </source>
</evidence>
<name>A0A1I7UL55_9PELO</name>
<proteinExistence type="predicted"/>
<keyword evidence="1" id="KW-0175">Coiled coil</keyword>
<feature type="coiled-coil region" evidence="1">
    <location>
        <begin position="16"/>
        <end position="43"/>
    </location>
</feature>
<keyword evidence="3" id="KW-1185">Reference proteome</keyword>
<organism evidence="3 4">
    <name type="scientific">Caenorhabditis tropicalis</name>
    <dbReference type="NCBI Taxonomy" id="1561998"/>
    <lineage>
        <taxon>Eukaryota</taxon>
        <taxon>Metazoa</taxon>
        <taxon>Ecdysozoa</taxon>
        <taxon>Nematoda</taxon>
        <taxon>Chromadorea</taxon>
        <taxon>Rhabditida</taxon>
        <taxon>Rhabditina</taxon>
        <taxon>Rhabditomorpha</taxon>
        <taxon>Rhabditoidea</taxon>
        <taxon>Rhabditidae</taxon>
        <taxon>Peloderinae</taxon>
        <taxon>Caenorhabditis</taxon>
    </lineage>
</organism>
<evidence type="ECO:0000313" key="3">
    <source>
        <dbReference type="Proteomes" id="UP000095282"/>
    </source>
</evidence>
<feature type="compositionally biased region" description="Polar residues" evidence="2">
    <location>
        <begin position="106"/>
        <end position="116"/>
    </location>
</feature>
<dbReference type="Proteomes" id="UP000095282">
    <property type="component" value="Unplaced"/>
</dbReference>
<feature type="compositionally biased region" description="Basic and acidic residues" evidence="2">
    <location>
        <begin position="77"/>
        <end position="90"/>
    </location>
</feature>
<dbReference type="WBParaSite" id="Csp11.Scaffold630.g17046.t1">
    <property type="protein sequence ID" value="Csp11.Scaffold630.g17046.t1"/>
    <property type="gene ID" value="Csp11.Scaffold630.g17046"/>
</dbReference>
<evidence type="ECO:0000256" key="2">
    <source>
        <dbReference type="SAM" id="MobiDB-lite"/>
    </source>
</evidence>
<accession>A0A1I7UL55</accession>
<evidence type="ECO:0000256" key="1">
    <source>
        <dbReference type="SAM" id="Coils"/>
    </source>
</evidence>
<protein>
    <submittedName>
        <fullName evidence="4">Uncharacterized protein</fullName>
    </submittedName>
</protein>
<reference evidence="4" key="1">
    <citation type="submission" date="2016-11" db="UniProtKB">
        <authorList>
            <consortium name="WormBaseParasite"/>
        </authorList>
    </citation>
    <scope>IDENTIFICATION</scope>
</reference>
<feature type="region of interest" description="Disordered" evidence="2">
    <location>
        <begin position="77"/>
        <end position="122"/>
    </location>
</feature>
<sequence>MYTSILRQCHIDRNDIMKKNEKIKKEEKNKTNVKQKDKKIKEELSINGRTSEVPFVEEQERHLLEDGNEPGILEIEEVKQKETPTEKQTTEDNGTSVGGTDGGTSHISAASGTLTMGTHVEQ</sequence>
<dbReference type="AlphaFoldDB" id="A0A1I7UL55"/>